<proteinExistence type="inferred from homology"/>
<reference evidence="8 9" key="1">
    <citation type="submission" date="2014-12" db="EMBL/GenBank/DDBJ databases">
        <title>Frankia sp. BMG5.1 draft genome.</title>
        <authorList>
            <person name="Gtari M."/>
            <person name="Ghodhbane-Gtari F."/>
            <person name="Nouioui I."/>
            <person name="Ktari A."/>
            <person name="Hezbri K."/>
            <person name="Mimouni W."/>
            <person name="Sbissi I."/>
            <person name="Ayari A."/>
            <person name="Yamanaka T."/>
            <person name="Normand P."/>
            <person name="Tisa L.S."/>
            <person name="Boudabous A."/>
        </authorList>
    </citation>
    <scope>NUCLEOTIDE SEQUENCE [LARGE SCALE GENOMIC DNA]</scope>
    <source>
        <strain evidence="8 9">BMG5.1</strain>
    </source>
</reference>
<evidence type="ECO:0000256" key="3">
    <source>
        <dbReference type="ARBA" id="ARBA00022723"/>
    </source>
</evidence>
<evidence type="ECO:0000313" key="9">
    <source>
        <dbReference type="Proteomes" id="UP000035425"/>
    </source>
</evidence>
<comment type="cofactor">
    <cofactor evidence="6">
        <name>Mg(2+)</name>
        <dbReference type="ChEBI" id="CHEBI:18420"/>
    </cofactor>
</comment>
<organism evidence="8 9">
    <name type="scientific">Protofrankia coriariae</name>
    <dbReference type="NCBI Taxonomy" id="1562887"/>
    <lineage>
        <taxon>Bacteria</taxon>
        <taxon>Bacillati</taxon>
        <taxon>Actinomycetota</taxon>
        <taxon>Actinomycetes</taxon>
        <taxon>Frankiales</taxon>
        <taxon>Frankiaceae</taxon>
        <taxon>Protofrankia</taxon>
    </lineage>
</organism>
<dbReference type="EC" id="3.1.-.-" evidence="6"/>
<keyword evidence="9" id="KW-1185">Reference proteome</keyword>
<dbReference type="HAMAP" id="MF_00265">
    <property type="entry name" value="VapC_Nob1"/>
    <property type="match status" value="1"/>
</dbReference>
<evidence type="ECO:0000313" key="8">
    <source>
        <dbReference type="EMBL" id="KLL11786.1"/>
    </source>
</evidence>
<dbReference type="RefSeq" id="WP_047222616.1">
    <property type="nucleotide sequence ID" value="NZ_JWIO01000011.1"/>
</dbReference>
<dbReference type="NCBIfam" id="TIGR00028">
    <property type="entry name" value="Mtu_PIN_fam"/>
    <property type="match status" value="1"/>
</dbReference>
<comment type="function">
    <text evidence="6">Toxic component of a toxin-antitoxin (TA) system. An RNase.</text>
</comment>
<evidence type="ECO:0000256" key="5">
    <source>
        <dbReference type="ARBA" id="ARBA00022842"/>
    </source>
</evidence>
<dbReference type="CDD" id="cd18678">
    <property type="entry name" value="PIN_MtVapC25_VapC33-like"/>
    <property type="match status" value="1"/>
</dbReference>
<keyword evidence="5 6" id="KW-0460">Magnesium</keyword>
<feature type="binding site" evidence="6">
    <location>
        <position position="5"/>
    </location>
    <ligand>
        <name>Mg(2+)</name>
        <dbReference type="ChEBI" id="CHEBI:18420"/>
    </ligand>
</feature>
<evidence type="ECO:0000256" key="2">
    <source>
        <dbReference type="ARBA" id="ARBA00022722"/>
    </source>
</evidence>
<dbReference type="InterPro" id="IPR029060">
    <property type="entry name" value="PIN-like_dom_sf"/>
</dbReference>
<protein>
    <recommendedName>
        <fullName evidence="6">Ribonuclease VapC</fullName>
        <shortName evidence="6">RNase VapC</shortName>
        <ecNumber evidence="6">3.1.-.-</ecNumber>
    </recommendedName>
    <alternativeName>
        <fullName evidence="6">Toxin VapC</fullName>
    </alternativeName>
</protein>
<dbReference type="Gene3D" id="3.40.50.1010">
    <property type="entry name" value="5'-nuclease"/>
    <property type="match status" value="1"/>
</dbReference>
<dbReference type="Proteomes" id="UP000035425">
    <property type="component" value="Unassembled WGS sequence"/>
</dbReference>
<comment type="caution">
    <text evidence="8">The sequence shown here is derived from an EMBL/GenBank/DDBJ whole genome shotgun (WGS) entry which is preliminary data.</text>
</comment>
<dbReference type="InterPro" id="IPR006226">
    <property type="entry name" value="Mtu_PIN"/>
</dbReference>
<dbReference type="SUPFAM" id="SSF88723">
    <property type="entry name" value="PIN domain-like"/>
    <property type="match status" value="1"/>
</dbReference>
<evidence type="ECO:0000259" key="7">
    <source>
        <dbReference type="Pfam" id="PF01850"/>
    </source>
</evidence>
<gene>
    <name evidence="6" type="primary">vapC</name>
    <name evidence="8" type="ORF">FrCorBMG51_08885</name>
</gene>
<keyword evidence="4 6" id="KW-0378">Hydrolase</keyword>
<dbReference type="InterPro" id="IPR022907">
    <property type="entry name" value="VapC_family"/>
</dbReference>
<dbReference type="InterPro" id="IPR002716">
    <property type="entry name" value="PIN_dom"/>
</dbReference>
<accession>A0ABR5F4X9</accession>
<dbReference type="Pfam" id="PF01850">
    <property type="entry name" value="PIN"/>
    <property type="match status" value="1"/>
</dbReference>
<dbReference type="EMBL" id="JWIO01000011">
    <property type="protein sequence ID" value="KLL11786.1"/>
    <property type="molecule type" value="Genomic_DNA"/>
</dbReference>
<comment type="similarity">
    <text evidence="6">Belongs to the PINc/VapC protein family.</text>
</comment>
<name>A0ABR5F4X9_9ACTN</name>
<keyword evidence="6" id="KW-0800">Toxin</keyword>
<evidence type="ECO:0000256" key="1">
    <source>
        <dbReference type="ARBA" id="ARBA00022649"/>
    </source>
</evidence>
<keyword evidence="3 6" id="KW-0479">Metal-binding</keyword>
<keyword evidence="1 6" id="KW-1277">Toxin-antitoxin system</keyword>
<feature type="domain" description="PIN" evidence="7">
    <location>
        <begin position="3"/>
        <end position="133"/>
    </location>
</feature>
<keyword evidence="2 6" id="KW-0540">Nuclease</keyword>
<feature type="binding site" evidence="6">
    <location>
        <position position="108"/>
    </location>
    <ligand>
        <name>Mg(2+)</name>
        <dbReference type="ChEBI" id="CHEBI:18420"/>
    </ligand>
</feature>
<evidence type="ECO:0000256" key="6">
    <source>
        <dbReference type="HAMAP-Rule" id="MF_00265"/>
    </source>
</evidence>
<evidence type="ECO:0000256" key="4">
    <source>
        <dbReference type="ARBA" id="ARBA00022801"/>
    </source>
</evidence>
<sequence length="143" mass="15754">MKLPDVNLLIYALDDTSPRHKPSQAWLEDILSGTETVAFAWPVLLGVIRLTTRATIFRNPFRPEEILDIVDGWLSRPCAVVVHPTERHAAVLRQLLEPLGTAGNLTSDAHLAALAIEHGAQLCSSDADFARFPGVRWVDPLKA</sequence>